<dbReference type="GeneID" id="95989592"/>
<dbReference type="EMBL" id="JBBXJM010000007">
    <property type="protein sequence ID" value="KAL1404937.1"/>
    <property type="molecule type" value="Genomic_DNA"/>
</dbReference>
<protein>
    <submittedName>
        <fullName evidence="2">Uncharacterized protein</fullName>
    </submittedName>
</protein>
<sequence>MRTYLNVLGNAFSTALSKREGAAELEARLGTHADKFTEDLGRALVVQMSNIRISSEAFQRPLERCDRLALGAPEPERLPEGDITADTTV</sequence>
<gene>
    <name evidence="2" type="ORF">Q8F55_008549</name>
</gene>
<feature type="region of interest" description="Disordered" evidence="1">
    <location>
        <begin position="70"/>
        <end position="89"/>
    </location>
</feature>
<reference evidence="2 3" key="1">
    <citation type="submission" date="2023-08" db="EMBL/GenBank/DDBJ databases">
        <title>Annotated Genome Sequence of Vanrija albida AlHP1.</title>
        <authorList>
            <person name="Herzog R."/>
        </authorList>
    </citation>
    <scope>NUCLEOTIDE SEQUENCE [LARGE SCALE GENOMIC DNA]</scope>
    <source>
        <strain evidence="2 3">AlHP1</strain>
    </source>
</reference>
<keyword evidence="3" id="KW-1185">Reference proteome</keyword>
<evidence type="ECO:0000313" key="2">
    <source>
        <dbReference type="EMBL" id="KAL1404937.1"/>
    </source>
</evidence>
<accession>A0ABR3PR57</accession>
<organism evidence="2 3">
    <name type="scientific">Vanrija albida</name>
    <dbReference type="NCBI Taxonomy" id="181172"/>
    <lineage>
        <taxon>Eukaryota</taxon>
        <taxon>Fungi</taxon>
        <taxon>Dikarya</taxon>
        <taxon>Basidiomycota</taxon>
        <taxon>Agaricomycotina</taxon>
        <taxon>Tremellomycetes</taxon>
        <taxon>Trichosporonales</taxon>
        <taxon>Trichosporonaceae</taxon>
        <taxon>Vanrija</taxon>
    </lineage>
</organism>
<evidence type="ECO:0000256" key="1">
    <source>
        <dbReference type="SAM" id="MobiDB-lite"/>
    </source>
</evidence>
<comment type="caution">
    <text evidence="2">The sequence shown here is derived from an EMBL/GenBank/DDBJ whole genome shotgun (WGS) entry which is preliminary data.</text>
</comment>
<evidence type="ECO:0000313" key="3">
    <source>
        <dbReference type="Proteomes" id="UP001565368"/>
    </source>
</evidence>
<dbReference type="RefSeq" id="XP_069204881.1">
    <property type="nucleotide sequence ID" value="XM_069356944.1"/>
</dbReference>
<proteinExistence type="predicted"/>
<name>A0ABR3PR57_9TREE</name>
<dbReference type="Proteomes" id="UP001565368">
    <property type="component" value="Unassembled WGS sequence"/>
</dbReference>